<evidence type="ECO:0000313" key="1">
    <source>
        <dbReference type="EMBL" id="MFF3343213.1"/>
    </source>
</evidence>
<dbReference type="EMBL" id="JBIAPK010000013">
    <property type="protein sequence ID" value="MFF3343213.1"/>
    <property type="molecule type" value="Genomic_DNA"/>
</dbReference>
<sequence length="108" mass="11403">MRLRGAGLAGAGQRGGQLIGEFGALLLADYITAVPEEHADCESAYALRQLVAVASRYLKRWCLAGGGAHTAWIAAGFLIECMQEVDHVHQFLADVRGDAGARYGMAAA</sequence>
<comment type="caution">
    <text evidence="1">The sequence shown here is derived from an EMBL/GenBank/DDBJ whole genome shotgun (WGS) entry which is preliminary data.</text>
</comment>
<keyword evidence="2" id="KW-1185">Reference proteome</keyword>
<evidence type="ECO:0000313" key="2">
    <source>
        <dbReference type="Proteomes" id="UP001601976"/>
    </source>
</evidence>
<gene>
    <name evidence="1" type="ORF">ACFYWW_31675</name>
</gene>
<name>A0ABW6RNR4_9ACTN</name>
<reference evidence="1 2" key="1">
    <citation type="submission" date="2024-10" db="EMBL/GenBank/DDBJ databases">
        <title>The Natural Products Discovery Center: Release of the First 8490 Sequenced Strains for Exploring Actinobacteria Biosynthetic Diversity.</title>
        <authorList>
            <person name="Kalkreuter E."/>
            <person name="Kautsar S.A."/>
            <person name="Yang D."/>
            <person name="Bader C.D."/>
            <person name="Teijaro C.N."/>
            <person name="Fluegel L."/>
            <person name="Davis C.M."/>
            <person name="Simpson J.R."/>
            <person name="Lauterbach L."/>
            <person name="Steele A.D."/>
            <person name="Gui C."/>
            <person name="Meng S."/>
            <person name="Li G."/>
            <person name="Viehrig K."/>
            <person name="Ye F."/>
            <person name="Su P."/>
            <person name="Kiefer A.F."/>
            <person name="Nichols A."/>
            <person name="Cepeda A.J."/>
            <person name="Yan W."/>
            <person name="Fan B."/>
            <person name="Jiang Y."/>
            <person name="Adhikari A."/>
            <person name="Zheng C.-J."/>
            <person name="Schuster L."/>
            <person name="Cowan T.M."/>
            <person name="Smanski M.J."/>
            <person name="Chevrette M.G."/>
            <person name="De Carvalho L.P.S."/>
            <person name="Shen B."/>
        </authorList>
    </citation>
    <scope>NUCLEOTIDE SEQUENCE [LARGE SCALE GENOMIC DNA]</scope>
    <source>
        <strain evidence="1 2">NPDC003029</strain>
    </source>
</reference>
<dbReference type="Proteomes" id="UP001601976">
    <property type="component" value="Unassembled WGS sequence"/>
</dbReference>
<dbReference type="RefSeq" id="WP_387898727.1">
    <property type="nucleotide sequence ID" value="NZ_JBIAPK010000013.1"/>
</dbReference>
<proteinExistence type="predicted"/>
<protein>
    <submittedName>
        <fullName evidence="1">Uncharacterized protein</fullName>
    </submittedName>
</protein>
<organism evidence="1 2">
    <name type="scientific">Streptomyces flavidovirens</name>
    <dbReference type="NCBI Taxonomy" id="67298"/>
    <lineage>
        <taxon>Bacteria</taxon>
        <taxon>Bacillati</taxon>
        <taxon>Actinomycetota</taxon>
        <taxon>Actinomycetes</taxon>
        <taxon>Kitasatosporales</taxon>
        <taxon>Streptomycetaceae</taxon>
        <taxon>Streptomyces</taxon>
    </lineage>
</organism>
<accession>A0ABW6RNR4</accession>